<evidence type="ECO:0000313" key="4">
    <source>
        <dbReference type="Proteomes" id="UP000778797"/>
    </source>
</evidence>
<keyword evidence="4" id="KW-1185">Reference proteome</keyword>
<evidence type="ECO:0000313" key="3">
    <source>
        <dbReference type="EMBL" id="MCC1484646.1"/>
    </source>
</evidence>
<feature type="transmembrane region" description="Helical" evidence="1">
    <location>
        <begin position="318"/>
        <end position="340"/>
    </location>
</feature>
<dbReference type="EMBL" id="JAFMPT010000009">
    <property type="protein sequence ID" value="MCC1484646.1"/>
    <property type="molecule type" value="Genomic_DNA"/>
</dbReference>
<sequence length="1101" mass="127243">MWYHIFKFEIQYRIKRPDTYVFFLFLFLFSIVGVDFIFQGTDLGLMKKNSPLVVAKSMGAITGLFMILASMIMGVSVLRDFEYNIESLMFSTPIHKRDYLLGRFLGSFTVLLFVFSGIPLGMMLGELMPWIAADELLTFNGLVYLKTFLLVTLPTVFFGAALFFVTGALSRNLVVVYTQGIFLFVVFMLTKAITNEFWQAILDPFSLTTTTFITKSWTTLEKSTQDLPFIGALLYNKLFWFSLGIAALVYGYHKFNFNVVKEKRSKGKRKQISKTNINDGNEVIIPDAKKQYDLRSKWAQLKQFSWFYFMGICKQPSFWAIVICGMIIILVNSVNLGTVYGVDSYPATYFIVEELQETSIFFFIIILVFYSGELVWKERGAKLNLIYDATAMSSFIKLAGKYVGLNLIYIVLMLALISSGIIFQTLSGYYKYELHVYFYGFFLEILPFLALYTCVAFFIQSVVNHKFVGIMLVITFFIANTALGAFGFDHDLYLFGGNTIGTYSEMNGYGHFLKPYLFIKSYWLLFGILLLIIASLVSVRGIETNLVKRFKTGKYRLSKPLFKLASIVFLMVIAIGSFIFYNTNVLNDYWTASEATAFRVDYEKELKQFEYLPQPKIVDVNLKLELYPSTRDYTVEGYYILKNTNTEDIASIHIQKLLEGNITIDSLSFEGGATRDNQYKKFDYSIFNLNKVLKPGDSIKMYFKQNFMTKGFESGSSNVNINKNGTFFSNSDLPTIGYTRKYELNDPSDREDYNLPLRSNKAERENVNELVNARSGSDSDGLNFEMIIGTSKSQTALVPGELLEQWTENERNYFHYKMKIPIINFYSIVSAEYEIKKDQWMSQKDSITTPIDLEIYYHKGHDYNLDRMLSSMKASLNYFTKNFSPYQYEHLRIMEFPRYAQFAQSFPGTIPFSESIGFVLDIDDENDVDMAFYVTAHEIAHQWFGMQVEAANVKGRHFILETLSQYAAMMVLKEHYSEDKLLQFLELQNETYKKGQDREALKEPSLALVENQDYVYYAKGAIQMYQFQKAIGEENVNKALRRFLKDWNTRNGVLKTKTDRYVTSKDLLDYFKEVTPRDLQYMIPELFESVEALKIITDVKN</sequence>
<feature type="transmembrane region" description="Helical" evidence="1">
    <location>
        <begin position="99"/>
        <end position="122"/>
    </location>
</feature>
<feature type="domain" description="Peptidase M1 membrane alanine aminopeptidase" evidence="2">
    <location>
        <begin position="871"/>
        <end position="1052"/>
    </location>
</feature>
<organism evidence="3 4">
    <name type="scientific">Winogradskyella immobilis</name>
    <dbReference type="NCBI Taxonomy" id="2816852"/>
    <lineage>
        <taxon>Bacteria</taxon>
        <taxon>Pseudomonadati</taxon>
        <taxon>Bacteroidota</taxon>
        <taxon>Flavobacteriia</taxon>
        <taxon>Flavobacteriales</taxon>
        <taxon>Flavobacteriaceae</taxon>
        <taxon>Winogradskyella</taxon>
    </lineage>
</organism>
<accession>A0ABS8EP19</accession>
<feature type="transmembrane region" description="Helical" evidence="1">
    <location>
        <begin position="360"/>
        <end position="376"/>
    </location>
</feature>
<feature type="transmembrane region" description="Helical" evidence="1">
    <location>
        <begin position="560"/>
        <end position="581"/>
    </location>
</feature>
<evidence type="ECO:0000256" key="1">
    <source>
        <dbReference type="SAM" id="Phobius"/>
    </source>
</evidence>
<reference evidence="4" key="1">
    <citation type="submission" date="2021-03" db="EMBL/GenBank/DDBJ databases">
        <title>Genome of Cognatishimia sp. F0-27.</title>
        <authorList>
            <person name="Ping X."/>
        </authorList>
    </citation>
    <scope>NUCLEOTIDE SEQUENCE [LARGE SCALE GENOMIC DNA]</scope>
    <source>
        <strain evidence="4">E313</strain>
    </source>
</reference>
<keyword evidence="1" id="KW-1133">Transmembrane helix</keyword>
<feature type="transmembrane region" description="Helical" evidence="1">
    <location>
        <begin position="172"/>
        <end position="193"/>
    </location>
</feature>
<feature type="transmembrane region" description="Helical" evidence="1">
    <location>
        <begin position="402"/>
        <end position="424"/>
    </location>
</feature>
<dbReference type="SUPFAM" id="SSF55486">
    <property type="entry name" value="Metalloproteases ('zincins'), catalytic domain"/>
    <property type="match status" value="1"/>
</dbReference>
<dbReference type="InterPro" id="IPR027268">
    <property type="entry name" value="Peptidase_M4/M1_CTD_sf"/>
</dbReference>
<reference evidence="4" key="2">
    <citation type="submission" date="2023-07" db="EMBL/GenBank/DDBJ databases">
        <title>Genome of Winogradskyella sp. E313.</title>
        <authorList>
            <person name="Zhou Y."/>
        </authorList>
    </citation>
    <scope>NUCLEOTIDE SEQUENCE [LARGE SCALE GENOMIC DNA]</scope>
    <source>
        <strain evidence="4">E313</strain>
    </source>
</reference>
<keyword evidence="1" id="KW-0812">Transmembrane</keyword>
<dbReference type="InterPro" id="IPR014782">
    <property type="entry name" value="Peptidase_M1_dom"/>
</dbReference>
<feature type="transmembrane region" description="Helical" evidence="1">
    <location>
        <begin position="521"/>
        <end position="539"/>
    </location>
</feature>
<protein>
    <submittedName>
        <fullName evidence="3">Peptidase M1</fullName>
    </submittedName>
</protein>
<feature type="transmembrane region" description="Helical" evidence="1">
    <location>
        <begin position="238"/>
        <end position="260"/>
    </location>
</feature>
<feature type="transmembrane region" description="Helical" evidence="1">
    <location>
        <begin position="20"/>
        <end position="38"/>
    </location>
</feature>
<evidence type="ECO:0000259" key="2">
    <source>
        <dbReference type="Pfam" id="PF01433"/>
    </source>
</evidence>
<feature type="transmembrane region" description="Helical" evidence="1">
    <location>
        <begin position="467"/>
        <end position="488"/>
    </location>
</feature>
<dbReference type="Pfam" id="PF01433">
    <property type="entry name" value="Peptidase_M1"/>
    <property type="match status" value="1"/>
</dbReference>
<name>A0ABS8EP19_9FLAO</name>
<feature type="transmembrane region" description="Helical" evidence="1">
    <location>
        <begin position="142"/>
        <end position="165"/>
    </location>
</feature>
<feature type="transmembrane region" description="Helical" evidence="1">
    <location>
        <begin position="58"/>
        <end position="78"/>
    </location>
</feature>
<feature type="transmembrane region" description="Helical" evidence="1">
    <location>
        <begin position="436"/>
        <end position="460"/>
    </location>
</feature>
<dbReference type="Gene3D" id="1.10.390.10">
    <property type="entry name" value="Neutral Protease Domain 2"/>
    <property type="match status" value="1"/>
</dbReference>
<gene>
    <name evidence="3" type="ORF">J1C55_08605</name>
</gene>
<keyword evidence="1" id="KW-0472">Membrane</keyword>
<dbReference type="Proteomes" id="UP000778797">
    <property type="component" value="Unassembled WGS sequence"/>
</dbReference>
<comment type="caution">
    <text evidence="3">The sequence shown here is derived from an EMBL/GenBank/DDBJ whole genome shotgun (WGS) entry which is preliminary data.</text>
</comment>
<dbReference type="RefSeq" id="WP_227477093.1">
    <property type="nucleotide sequence ID" value="NZ_JAFMPT010000009.1"/>
</dbReference>
<proteinExistence type="predicted"/>